<comment type="caution">
    <text evidence="1">The sequence shown here is derived from an EMBL/GenBank/DDBJ whole genome shotgun (WGS) entry which is preliminary data.</text>
</comment>
<evidence type="ECO:0000313" key="1">
    <source>
        <dbReference type="EMBL" id="OQS36117.1"/>
    </source>
</evidence>
<dbReference type="Proteomes" id="UP000192721">
    <property type="component" value="Unassembled WGS sequence"/>
</dbReference>
<protein>
    <submittedName>
        <fullName evidence="1">Uncharacterized protein</fullName>
    </submittedName>
</protein>
<dbReference type="EMBL" id="MUKV01000024">
    <property type="protein sequence ID" value="OQS36117.1"/>
    <property type="molecule type" value="Genomic_DNA"/>
</dbReference>
<evidence type="ECO:0000313" key="2">
    <source>
        <dbReference type="Proteomes" id="UP000192721"/>
    </source>
</evidence>
<accession>A0A1W0CMS9</accession>
<gene>
    <name evidence="1" type="ORF">B0T45_16680</name>
</gene>
<name>A0A1W0CMS9_9NEIS</name>
<organism evidence="1 2">
    <name type="scientific">Chromobacterium haemolyticum</name>
    <dbReference type="NCBI Taxonomy" id="394935"/>
    <lineage>
        <taxon>Bacteria</taxon>
        <taxon>Pseudomonadati</taxon>
        <taxon>Pseudomonadota</taxon>
        <taxon>Betaproteobacteria</taxon>
        <taxon>Neisseriales</taxon>
        <taxon>Chromobacteriaceae</taxon>
        <taxon>Chromobacterium</taxon>
    </lineage>
</organism>
<dbReference type="AlphaFoldDB" id="A0A1W0CMS9"/>
<proteinExistence type="predicted"/>
<sequence length="107" mass="11438">MAFEHCTGLDGDVLCPYYGHAPHVHTQPVGGTVFVGEPPANFIPAPDAPGLGAWYCPSCKEGMPNADLNAQQLMAELGPAGETIDTWPAWKQALVASRCEKQMEDGR</sequence>
<dbReference type="RefSeq" id="WP_081556244.1">
    <property type="nucleotide sequence ID" value="NZ_MUKV01000024.1"/>
</dbReference>
<reference evidence="1 2" key="1">
    <citation type="submission" date="2017-02" db="EMBL/GenBank/DDBJ databases">
        <title>Chromobacterium haemolyticum H5244.</title>
        <authorList>
            <person name="Gulvik C.A."/>
        </authorList>
    </citation>
    <scope>NUCLEOTIDE SEQUENCE [LARGE SCALE GENOMIC DNA]</scope>
    <source>
        <strain evidence="1 2">H5244</strain>
    </source>
</reference>